<dbReference type="GO" id="GO:0005198">
    <property type="term" value="F:structural molecule activity"/>
    <property type="evidence" value="ECO:0007669"/>
    <property type="project" value="InterPro"/>
</dbReference>
<keyword evidence="6" id="KW-0813">Transport</keyword>
<evidence type="ECO:0000256" key="7">
    <source>
        <dbReference type="ARBA" id="ARBA00022574"/>
    </source>
</evidence>
<evidence type="ECO:0000256" key="20">
    <source>
        <dbReference type="PROSITE-ProRule" id="PRU00221"/>
    </source>
</evidence>
<evidence type="ECO:0000313" key="23">
    <source>
        <dbReference type="Proteomes" id="UP001239994"/>
    </source>
</evidence>
<feature type="region of interest" description="Disordered" evidence="21">
    <location>
        <begin position="364"/>
        <end position="416"/>
    </location>
</feature>
<keyword evidence="13" id="KW-0653">Protein transport</keyword>
<dbReference type="InterPro" id="IPR015943">
    <property type="entry name" value="WD40/YVTN_repeat-like_dom_sf"/>
</dbReference>
<comment type="function">
    <text evidence="1">Component of the Nup107-160 subcomplex of the nuclear pore complex (NPC). The Nup107-160 subcomplex is required for the assembly of a functional NPC. The Nup107-160 subcomplex is also required for normal kinetochore microtubule attachment, mitotic progression and chromosome segregation. This subunit plays a role in recruitment of the Nup107-160 subcomplex to the kinetochore.</text>
</comment>
<dbReference type="PROSITE" id="PS50082">
    <property type="entry name" value="WD_REPEATS_2"/>
    <property type="match status" value="3"/>
</dbReference>
<dbReference type="PANTHER" id="PTHR11024">
    <property type="entry name" value="NUCLEAR PORE COMPLEX PROTEIN SEC13 / SEH1 FAMILY MEMBER"/>
    <property type="match status" value="1"/>
</dbReference>
<comment type="subcellular location">
    <subcellularLocation>
        <location evidence="3">Chromosome</location>
        <location evidence="3">Centromere</location>
        <location evidence="3">Kinetochore</location>
    </subcellularLocation>
    <subcellularLocation>
        <location evidence="4">Lysosome membrane</location>
    </subcellularLocation>
    <subcellularLocation>
        <location evidence="2">Nucleus</location>
        <location evidence="2">Nuclear pore complex</location>
    </subcellularLocation>
</comment>
<keyword evidence="7 20" id="KW-0853">WD repeat</keyword>
<proteinExistence type="inferred from homology"/>
<keyword evidence="15" id="KW-0906">Nuclear pore complex</keyword>
<organism evidence="22 23">
    <name type="scientific">Electrophorus voltai</name>
    <dbReference type="NCBI Taxonomy" id="2609070"/>
    <lineage>
        <taxon>Eukaryota</taxon>
        <taxon>Metazoa</taxon>
        <taxon>Chordata</taxon>
        <taxon>Craniata</taxon>
        <taxon>Vertebrata</taxon>
        <taxon>Euteleostomi</taxon>
        <taxon>Actinopterygii</taxon>
        <taxon>Neopterygii</taxon>
        <taxon>Teleostei</taxon>
        <taxon>Ostariophysi</taxon>
        <taxon>Gymnotiformes</taxon>
        <taxon>Gymnotoidei</taxon>
        <taxon>Gymnotidae</taxon>
        <taxon>Electrophorus</taxon>
    </lineage>
</organism>
<dbReference type="InterPro" id="IPR001680">
    <property type="entry name" value="WD40_rpt"/>
</dbReference>
<dbReference type="EMBL" id="JAROKS010000003">
    <property type="protein sequence ID" value="KAK1805088.1"/>
    <property type="molecule type" value="Genomic_DNA"/>
</dbReference>
<dbReference type="GO" id="GO:0005765">
    <property type="term" value="C:lysosomal membrane"/>
    <property type="evidence" value="ECO:0007669"/>
    <property type="project" value="UniProtKB-SubCell"/>
</dbReference>
<gene>
    <name evidence="22" type="ORF">P4O66_019157</name>
</gene>
<dbReference type="GO" id="GO:1904263">
    <property type="term" value="P:positive regulation of TORC1 signaling"/>
    <property type="evidence" value="ECO:0007669"/>
    <property type="project" value="TreeGrafter"/>
</dbReference>
<evidence type="ECO:0000256" key="14">
    <source>
        <dbReference type="ARBA" id="ARBA00023010"/>
    </source>
</evidence>
<evidence type="ECO:0000256" key="21">
    <source>
        <dbReference type="SAM" id="MobiDB-lite"/>
    </source>
</evidence>
<dbReference type="Gene3D" id="2.130.10.10">
    <property type="entry name" value="YVTN repeat-like/Quinoprotein amine dehydrogenase"/>
    <property type="match status" value="1"/>
</dbReference>
<keyword evidence="18" id="KW-0131">Cell cycle</keyword>
<feature type="compositionally biased region" description="Low complexity" evidence="21">
    <location>
        <begin position="380"/>
        <end position="393"/>
    </location>
</feature>
<feature type="repeat" description="WD" evidence="20">
    <location>
        <begin position="83"/>
        <end position="117"/>
    </location>
</feature>
<dbReference type="InterPro" id="IPR037363">
    <property type="entry name" value="Sec13/Seh1_fam"/>
</dbReference>
<evidence type="ECO:0000256" key="6">
    <source>
        <dbReference type="ARBA" id="ARBA00022448"/>
    </source>
</evidence>
<dbReference type="PRINTS" id="PR00320">
    <property type="entry name" value="GPROTEINBRPT"/>
</dbReference>
<dbReference type="FunFam" id="2.130.10.10:FF:000063">
    <property type="entry name" value="SEH1 like nucleoporin"/>
    <property type="match status" value="1"/>
</dbReference>
<name>A0AAD8ZVL7_9TELE</name>
<evidence type="ECO:0000256" key="8">
    <source>
        <dbReference type="ARBA" id="ARBA00022618"/>
    </source>
</evidence>
<dbReference type="GO" id="GO:0034198">
    <property type="term" value="P:cellular response to amino acid starvation"/>
    <property type="evidence" value="ECO:0007669"/>
    <property type="project" value="TreeGrafter"/>
</dbReference>
<evidence type="ECO:0000256" key="18">
    <source>
        <dbReference type="ARBA" id="ARBA00023306"/>
    </source>
</evidence>
<keyword evidence="19" id="KW-0137">Centromere</keyword>
<dbReference type="SUPFAM" id="SSF50978">
    <property type="entry name" value="WD40 repeat-like"/>
    <property type="match status" value="1"/>
</dbReference>
<evidence type="ECO:0000256" key="4">
    <source>
        <dbReference type="ARBA" id="ARBA00004656"/>
    </source>
</evidence>
<evidence type="ECO:0000256" key="9">
    <source>
        <dbReference type="ARBA" id="ARBA00022737"/>
    </source>
</evidence>
<keyword evidence="9" id="KW-0677">Repeat</keyword>
<feature type="repeat" description="WD" evidence="20">
    <location>
        <begin position="8"/>
        <end position="40"/>
    </location>
</feature>
<evidence type="ECO:0000256" key="2">
    <source>
        <dbReference type="ARBA" id="ARBA00004567"/>
    </source>
</evidence>
<dbReference type="GO" id="GO:0015031">
    <property type="term" value="P:protein transport"/>
    <property type="evidence" value="ECO:0007669"/>
    <property type="project" value="UniProtKB-KW"/>
</dbReference>
<protein>
    <recommendedName>
        <fullName evidence="24">Nucleoporin SEH1</fullName>
    </recommendedName>
</protein>
<comment type="caution">
    <text evidence="22">The sequence shown here is derived from an EMBL/GenBank/DDBJ whole genome shotgun (WGS) entry which is preliminary data.</text>
</comment>
<dbReference type="GO" id="GO:0007059">
    <property type="term" value="P:chromosome segregation"/>
    <property type="evidence" value="ECO:0007669"/>
    <property type="project" value="UniProtKB-KW"/>
</dbReference>
<dbReference type="PANTHER" id="PTHR11024:SF3">
    <property type="entry name" value="NUCLEOPORIN SEH1"/>
    <property type="match status" value="1"/>
</dbReference>
<keyword evidence="16" id="KW-0458">Lysosome</keyword>
<keyword evidence="11" id="KW-0159">Chromosome partition</keyword>
<keyword evidence="15" id="KW-0509">mRNA transport</keyword>
<evidence type="ECO:0000256" key="3">
    <source>
        <dbReference type="ARBA" id="ARBA00004629"/>
    </source>
</evidence>
<dbReference type="InterPro" id="IPR020472">
    <property type="entry name" value="WD40_PAC1"/>
</dbReference>
<dbReference type="GO" id="GO:0031080">
    <property type="term" value="C:nuclear pore outer ring"/>
    <property type="evidence" value="ECO:0007669"/>
    <property type="project" value="TreeGrafter"/>
</dbReference>
<dbReference type="SMART" id="SM00320">
    <property type="entry name" value="WD40"/>
    <property type="match status" value="5"/>
</dbReference>
<comment type="similarity">
    <text evidence="5">Belongs to the WD repeat SEC13 family.</text>
</comment>
<evidence type="ECO:0000256" key="11">
    <source>
        <dbReference type="ARBA" id="ARBA00022829"/>
    </source>
</evidence>
<dbReference type="GO" id="GO:0000776">
    <property type="term" value="C:kinetochore"/>
    <property type="evidence" value="ECO:0007669"/>
    <property type="project" value="UniProtKB-KW"/>
</dbReference>
<keyword evidence="23" id="KW-1185">Reference proteome</keyword>
<accession>A0AAD8ZVL7</accession>
<keyword evidence="10" id="KW-0498">Mitosis</keyword>
<feature type="compositionally biased region" description="Polar residues" evidence="21">
    <location>
        <begin position="368"/>
        <end position="379"/>
    </location>
</feature>
<dbReference type="AlphaFoldDB" id="A0AAD8ZVL7"/>
<evidence type="ECO:0000313" key="22">
    <source>
        <dbReference type="EMBL" id="KAK1805088.1"/>
    </source>
</evidence>
<keyword evidence="8" id="KW-0132">Cell division</keyword>
<reference evidence="22" key="1">
    <citation type="submission" date="2023-03" db="EMBL/GenBank/DDBJ databases">
        <title>Electrophorus voltai genome.</title>
        <authorList>
            <person name="Bian C."/>
        </authorList>
    </citation>
    <scope>NUCLEOTIDE SEQUENCE</scope>
    <source>
        <strain evidence="22">CB-2022</strain>
        <tissue evidence="22">Muscle</tissue>
    </source>
</reference>
<evidence type="ECO:0000256" key="13">
    <source>
        <dbReference type="ARBA" id="ARBA00022927"/>
    </source>
</evidence>
<dbReference type="GO" id="GO:0035859">
    <property type="term" value="C:Seh1-associated complex"/>
    <property type="evidence" value="ECO:0007669"/>
    <property type="project" value="TreeGrafter"/>
</dbReference>
<keyword evidence="17" id="KW-0539">Nucleus</keyword>
<evidence type="ECO:0008006" key="24">
    <source>
        <dbReference type="Google" id="ProtNLM"/>
    </source>
</evidence>
<evidence type="ECO:0000256" key="5">
    <source>
        <dbReference type="ARBA" id="ARBA00010102"/>
    </source>
</evidence>
<dbReference type="InterPro" id="IPR036322">
    <property type="entry name" value="WD40_repeat_dom_sf"/>
</dbReference>
<dbReference type="PROSITE" id="PS50294">
    <property type="entry name" value="WD_REPEATS_REGION"/>
    <property type="match status" value="2"/>
</dbReference>
<feature type="repeat" description="WD" evidence="20">
    <location>
        <begin position="304"/>
        <end position="336"/>
    </location>
</feature>
<evidence type="ECO:0000256" key="12">
    <source>
        <dbReference type="ARBA" id="ARBA00022838"/>
    </source>
</evidence>
<keyword evidence="12" id="KW-0995">Kinetochore</keyword>
<dbReference type="Proteomes" id="UP001239994">
    <property type="component" value="Unassembled WGS sequence"/>
</dbReference>
<evidence type="ECO:0000256" key="1">
    <source>
        <dbReference type="ARBA" id="ARBA00002483"/>
    </source>
</evidence>
<keyword evidence="14" id="KW-0811">Translocation</keyword>
<evidence type="ECO:0000256" key="10">
    <source>
        <dbReference type="ARBA" id="ARBA00022776"/>
    </source>
</evidence>
<dbReference type="GO" id="GO:0051301">
    <property type="term" value="P:cell division"/>
    <property type="evidence" value="ECO:0007669"/>
    <property type="project" value="UniProtKB-KW"/>
</dbReference>
<evidence type="ECO:0000256" key="16">
    <source>
        <dbReference type="ARBA" id="ARBA00023228"/>
    </source>
</evidence>
<sequence length="416" mass="45725">MFVARSIAADHKDLIHDVSYDFHGRRMATCSSDQSVKVWDKSDSGEWHCTASWKVVVLLIKSVFWSVFDGRNLVRGVLHPRRLQTHSGSVWRVTWAHPEFGQVLASCSFDRTAAVWEEIVGESNDKQRGLSHWIKRTTLVDSRTSVTDVKFAPKHMGLVLATCSADGVVRIYEAPDVMNLSQWSLQHEISCKLSCSCISWNPSSSRAHPPMISVGSDDNNVTYSGKVQIYEYNENTRKYAKAETLMTVTDPVHDIAFAPNLGRSFHVLAIATKDVRIFKLVPLRRDSTTSSGPTKFEVQLLAQFDSHNSQVWRVSWNITSTLLASSGDDGCVRLWKANYMDNWKCTGILRGDGSPVNGSSVQGLALNTPGSSGAPTPQNSVAGAASAGSSPVPENGMLSFADWTKRPPSAQPPISA</sequence>
<evidence type="ECO:0000256" key="17">
    <source>
        <dbReference type="ARBA" id="ARBA00023242"/>
    </source>
</evidence>
<evidence type="ECO:0000256" key="19">
    <source>
        <dbReference type="ARBA" id="ARBA00023328"/>
    </source>
</evidence>
<dbReference type="Pfam" id="PF00400">
    <property type="entry name" value="WD40"/>
    <property type="match status" value="4"/>
</dbReference>
<evidence type="ECO:0000256" key="15">
    <source>
        <dbReference type="ARBA" id="ARBA00023132"/>
    </source>
</evidence>